<dbReference type="SUPFAM" id="SSF49764">
    <property type="entry name" value="HSP20-like chaperones"/>
    <property type="match status" value="1"/>
</dbReference>
<evidence type="ECO:0000256" key="1">
    <source>
        <dbReference type="ARBA" id="ARBA00023016"/>
    </source>
</evidence>
<evidence type="ECO:0000256" key="3">
    <source>
        <dbReference type="RuleBase" id="RU003616"/>
    </source>
</evidence>
<protein>
    <recommendedName>
        <fullName evidence="4">SHSP domain-containing protein</fullName>
    </recommendedName>
</protein>
<dbReference type="InterPro" id="IPR008978">
    <property type="entry name" value="HSP20-like_chaperone"/>
</dbReference>
<dbReference type="InterPro" id="IPR002068">
    <property type="entry name" value="A-crystallin/Hsp20_dom"/>
</dbReference>
<sequence>MACSLRTEDTKYISWLDKQAPNFVIYVHIGSVSVICASINEGEFVEIAWRLANGEQPILWVVQPGLPPGTEWISPARILELLQLELKDFPFNEAPSSIHFRSTFGNLSGILKEEIKVKIENDEVLQISKERNVEKEDKNEMWHRVERISKKFMRRV</sequence>
<evidence type="ECO:0000313" key="6">
    <source>
        <dbReference type="Proteomes" id="UP001642360"/>
    </source>
</evidence>
<dbReference type="PANTHER" id="PTHR11527">
    <property type="entry name" value="HEAT-SHOCK PROTEIN 20 FAMILY MEMBER"/>
    <property type="match status" value="1"/>
</dbReference>
<proteinExistence type="inferred from homology"/>
<name>A0ABC8SPI0_9AQUA</name>
<organism evidence="5 6">
    <name type="scientific">Ilex paraguariensis</name>
    <name type="common">yerba mate</name>
    <dbReference type="NCBI Taxonomy" id="185542"/>
    <lineage>
        <taxon>Eukaryota</taxon>
        <taxon>Viridiplantae</taxon>
        <taxon>Streptophyta</taxon>
        <taxon>Embryophyta</taxon>
        <taxon>Tracheophyta</taxon>
        <taxon>Spermatophyta</taxon>
        <taxon>Magnoliopsida</taxon>
        <taxon>eudicotyledons</taxon>
        <taxon>Gunneridae</taxon>
        <taxon>Pentapetalae</taxon>
        <taxon>asterids</taxon>
        <taxon>campanulids</taxon>
        <taxon>Aquifoliales</taxon>
        <taxon>Aquifoliaceae</taxon>
        <taxon>Ilex</taxon>
    </lineage>
</organism>
<reference evidence="5 6" key="1">
    <citation type="submission" date="2024-02" db="EMBL/GenBank/DDBJ databases">
        <authorList>
            <person name="Vignale AGUSTIN F."/>
            <person name="Sosa J E."/>
            <person name="Modenutti C."/>
        </authorList>
    </citation>
    <scope>NUCLEOTIDE SEQUENCE [LARGE SCALE GENOMIC DNA]</scope>
</reference>
<evidence type="ECO:0000256" key="2">
    <source>
        <dbReference type="PROSITE-ProRule" id="PRU00285"/>
    </source>
</evidence>
<dbReference type="Proteomes" id="UP001642360">
    <property type="component" value="Unassembled WGS sequence"/>
</dbReference>
<dbReference type="Gene3D" id="3.40.50.2000">
    <property type="entry name" value="Glycogen Phosphorylase B"/>
    <property type="match status" value="1"/>
</dbReference>
<comment type="caution">
    <text evidence="5">The sequence shown here is derived from an EMBL/GenBank/DDBJ whole genome shotgun (WGS) entry which is preliminary data.</text>
</comment>
<dbReference type="Gene3D" id="2.60.40.790">
    <property type="match status" value="1"/>
</dbReference>
<evidence type="ECO:0000259" key="4">
    <source>
        <dbReference type="PROSITE" id="PS01031"/>
    </source>
</evidence>
<dbReference type="Pfam" id="PF00011">
    <property type="entry name" value="HSP20"/>
    <property type="match status" value="1"/>
</dbReference>
<dbReference type="EMBL" id="CAUOFW020003293">
    <property type="protein sequence ID" value="CAK9159097.1"/>
    <property type="molecule type" value="Genomic_DNA"/>
</dbReference>
<dbReference type="PROSITE" id="PS01031">
    <property type="entry name" value="SHSP"/>
    <property type="match status" value="1"/>
</dbReference>
<keyword evidence="6" id="KW-1185">Reference proteome</keyword>
<evidence type="ECO:0000313" key="5">
    <source>
        <dbReference type="EMBL" id="CAK9159097.1"/>
    </source>
</evidence>
<accession>A0ABC8SPI0</accession>
<dbReference type="SUPFAM" id="SSF53756">
    <property type="entry name" value="UDP-Glycosyltransferase/glycogen phosphorylase"/>
    <property type="match status" value="1"/>
</dbReference>
<gene>
    <name evidence="5" type="ORF">ILEXP_LOCUS27775</name>
</gene>
<dbReference type="AlphaFoldDB" id="A0ABC8SPI0"/>
<dbReference type="InterPro" id="IPR031107">
    <property type="entry name" value="Small_HSP"/>
</dbReference>
<comment type="similarity">
    <text evidence="2 3">Belongs to the small heat shock protein (HSP20) family.</text>
</comment>
<keyword evidence="1" id="KW-0346">Stress response</keyword>
<feature type="domain" description="SHSP" evidence="4">
    <location>
        <begin position="80"/>
        <end position="156"/>
    </location>
</feature>